<evidence type="ECO:0000313" key="2">
    <source>
        <dbReference type="EMBL" id="OBZ75686.1"/>
    </source>
</evidence>
<dbReference type="Proteomes" id="UP000092993">
    <property type="component" value="Unassembled WGS sequence"/>
</dbReference>
<evidence type="ECO:0000256" key="1">
    <source>
        <dbReference type="SAM" id="MobiDB-lite"/>
    </source>
</evidence>
<feature type="region of interest" description="Disordered" evidence="1">
    <location>
        <begin position="118"/>
        <end position="142"/>
    </location>
</feature>
<feature type="compositionally biased region" description="Basic and acidic residues" evidence="1">
    <location>
        <begin position="9"/>
        <end position="30"/>
    </location>
</feature>
<dbReference type="EMBL" id="LUGG01000004">
    <property type="protein sequence ID" value="OBZ75686.1"/>
    <property type="molecule type" value="Genomic_DNA"/>
</dbReference>
<comment type="caution">
    <text evidence="2">The sequence shown here is derived from an EMBL/GenBank/DDBJ whole genome shotgun (WGS) entry which is preliminary data.</text>
</comment>
<dbReference type="AlphaFoldDB" id="A0A1C7MH52"/>
<feature type="region of interest" description="Disordered" evidence="1">
    <location>
        <begin position="1"/>
        <end position="55"/>
    </location>
</feature>
<reference evidence="2 3" key="1">
    <citation type="submission" date="2016-03" db="EMBL/GenBank/DDBJ databases">
        <title>Whole genome sequencing of Grifola frondosa 9006-11.</title>
        <authorList>
            <person name="Min B."/>
            <person name="Park H."/>
            <person name="Kim J.-G."/>
            <person name="Cho H."/>
            <person name="Oh Y.-L."/>
            <person name="Kong W.-S."/>
            <person name="Choi I.-G."/>
        </authorList>
    </citation>
    <scope>NUCLEOTIDE SEQUENCE [LARGE SCALE GENOMIC DNA]</scope>
    <source>
        <strain evidence="2 3">9006-11</strain>
    </source>
</reference>
<sequence length="142" mass="15858">MLGRVSGLQERRRGHERRLGGRGRLQEAARQRAGSADASSSPYINTTPPPPSLFHLSHPRFPCPQPPSVPPHRYVQLTRLTSVMPAKKRCQLQTEPEMQLCRPASSWTMPTLPARVLRSTPHAGTPRLPESRVLPTAGFREE</sequence>
<organism evidence="2 3">
    <name type="scientific">Grifola frondosa</name>
    <name type="common">Maitake</name>
    <name type="synonym">Polyporus frondosus</name>
    <dbReference type="NCBI Taxonomy" id="5627"/>
    <lineage>
        <taxon>Eukaryota</taxon>
        <taxon>Fungi</taxon>
        <taxon>Dikarya</taxon>
        <taxon>Basidiomycota</taxon>
        <taxon>Agaricomycotina</taxon>
        <taxon>Agaricomycetes</taxon>
        <taxon>Polyporales</taxon>
        <taxon>Grifolaceae</taxon>
        <taxon>Grifola</taxon>
    </lineage>
</organism>
<protein>
    <submittedName>
        <fullName evidence="2">Uncharacterized protein</fullName>
    </submittedName>
</protein>
<gene>
    <name evidence="2" type="ORF">A0H81_04143</name>
</gene>
<proteinExistence type="predicted"/>
<evidence type="ECO:0000313" key="3">
    <source>
        <dbReference type="Proteomes" id="UP000092993"/>
    </source>
</evidence>
<keyword evidence="3" id="KW-1185">Reference proteome</keyword>
<accession>A0A1C7MH52</accession>
<name>A0A1C7MH52_GRIFR</name>